<keyword evidence="3" id="KW-1185">Reference proteome</keyword>
<dbReference type="InterPro" id="IPR038717">
    <property type="entry name" value="Tc1-like_DDE_dom"/>
</dbReference>
<protein>
    <submittedName>
        <fullName evidence="2">Transposase</fullName>
    </submittedName>
</protein>
<dbReference type="InterPro" id="IPR036397">
    <property type="entry name" value="RNaseH_sf"/>
</dbReference>
<proteinExistence type="predicted"/>
<dbReference type="GO" id="GO:0003676">
    <property type="term" value="F:nucleic acid binding"/>
    <property type="evidence" value="ECO:0007669"/>
    <property type="project" value="InterPro"/>
</dbReference>
<comment type="caution">
    <text evidence="2">The sequence shown here is derived from an EMBL/GenBank/DDBJ whole genome shotgun (WGS) entry which is preliminary data.</text>
</comment>
<name>A0A225W501_9STRA</name>
<gene>
    <name evidence="2" type="ORF">PHMEG_00014588</name>
</gene>
<evidence type="ECO:0000313" key="2">
    <source>
        <dbReference type="EMBL" id="OWZ12278.1"/>
    </source>
</evidence>
<dbReference type="PANTHER" id="PTHR46564:SF1">
    <property type="entry name" value="TRANSPOSASE"/>
    <property type="match status" value="1"/>
</dbReference>
<dbReference type="InterPro" id="IPR009057">
    <property type="entry name" value="Homeodomain-like_sf"/>
</dbReference>
<reference evidence="3" key="1">
    <citation type="submission" date="2017-03" db="EMBL/GenBank/DDBJ databases">
        <title>Phytopthora megakarya and P. palmivora, two closely related causual agents of cacao black pod achieved similar genome size and gene model numbers by different mechanisms.</title>
        <authorList>
            <person name="Ali S."/>
            <person name="Shao J."/>
            <person name="Larry D.J."/>
            <person name="Kronmiller B."/>
            <person name="Shen D."/>
            <person name="Strem M.D."/>
            <person name="Melnick R.L."/>
            <person name="Guiltinan M.J."/>
            <person name="Tyler B.M."/>
            <person name="Meinhardt L.W."/>
            <person name="Bailey B.A."/>
        </authorList>
    </citation>
    <scope>NUCLEOTIDE SEQUENCE [LARGE SCALE GENOMIC DNA]</scope>
    <source>
        <strain evidence="3">zdho120</strain>
    </source>
</reference>
<dbReference type="Gene3D" id="3.30.420.10">
    <property type="entry name" value="Ribonuclease H-like superfamily/Ribonuclease H"/>
    <property type="match status" value="1"/>
</dbReference>
<dbReference type="PANTHER" id="PTHR46564">
    <property type="entry name" value="TRANSPOSASE"/>
    <property type="match status" value="1"/>
</dbReference>
<dbReference type="STRING" id="4795.A0A225W501"/>
<evidence type="ECO:0000313" key="3">
    <source>
        <dbReference type="Proteomes" id="UP000198211"/>
    </source>
</evidence>
<dbReference type="SUPFAM" id="SSF46689">
    <property type="entry name" value="Homeodomain-like"/>
    <property type="match status" value="1"/>
</dbReference>
<accession>A0A225W501</accession>
<feature type="domain" description="Tc1-like transposase DDE" evidence="1">
    <location>
        <begin position="209"/>
        <end position="290"/>
    </location>
</feature>
<organism evidence="2 3">
    <name type="scientific">Phytophthora megakarya</name>
    <dbReference type="NCBI Taxonomy" id="4795"/>
    <lineage>
        <taxon>Eukaryota</taxon>
        <taxon>Sar</taxon>
        <taxon>Stramenopiles</taxon>
        <taxon>Oomycota</taxon>
        <taxon>Peronosporomycetes</taxon>
        <taxon>Peronosporales</taxon>
        <taxon>Peronosporaceae</taxon>
        <taxon>Phytophthora</taxon>
    </lineage>
</organism>
<dbReference type="AlphaFoldDB" id="A0A225W501"/>
<dbReference type="Pfam" id="PF13358">
    <property type="entry name" value="DDE_3"/>
    <property type="match status" value="1"/>
</dbReference>
<dbReference type="EMBL" id="NBNE01001892">
    <property type="protein sequence ID" value="OWZ12278.1"/>
    <property type="molecule type" value="Genomic_DNA"/>
</dbReference>
<dbReference type="Proteomes" id="UP000198211">
    <property type="component" value="Unassembled WGS sequence"/>
</dbReference>
<sequence>MDATRVSTRFGTHERNLHCWINKFEKTESQSSKVKKKERCSKWPKEALQFVDRYVKEHPCFYIEEIQAELRSKFQHLKNTSEASIYRALRFDLDLTRKRLTKRAREAAPRERREYEARLMPFYSCPDQLVFVDETAKDGRWDFLYCSYLCINKCLVKWKSLISVSRSVLSEARLVEAWNASRGLFAIVARAAAVYFGSNGCQWLFYGDTFTCIEFHNTLATKIAPYLNPWPLPRSIVIMDNAKIHMYAELQELVHSTGTLLFFLPPHSPDLNCIEVGFSLLKWRMLKHAYLALKEV</sequence>
<dbReference type="OrthoDB" id="127242at2759"/>
<evidence type="ECO:0000259" key="1">
    <source>
        <dbReference type="Pfam" id="PF13358"/>
    </source>
</evidence>